<gene>
    <name evidence="1" type="ORF">ASZ90_017067</name>
</gene>
<sequence>MSCISAGKDVNRVILNKELHTCRACGYDRGFPTSLVRIHAGHPPARVILICPECGAHSGVRWIIDLT</sequence>
<reference evidence="1" key="1">
    <citation type="journal article" date="2015" name="Proc. Natl. Acad. Sci. U.S.A.">
        <title>Networks of energetic and metabolic interactions define dynamics in microbial communities.</title>
        <authorList>
            <person name="Embree M."/>
            <person name="Liu J.K."/>
            <person name="Al-Bassam M.M."/>
            <person name="Zengler K."/>
        </authorList>
    </citation>
    <scope>NUCLEOTIDE SEQUENCE</scope>
</reference>
<dbReference type="EMBL" id="LNQE01001810">
    <property type="protein sequence ID" value="KUG05510.1"/>
    <property type="molecule type" value="Genomic_DNA"/>
</dbReference>
<comment type="caution">
    <text evidence="1">The sequence shown here is derived from an EMBL/GenBank/DDBJ whole genome shotgun (WGS) entry which is preliminary data.</text>
</comment>
<proteinExistence type="predicted"/>
<protein>
    <submittedName>
        <fullName evidence="1">Uncharacterized protein</fullName>
    </submittedName>
</protein>
<evidence type="ECO:0000313" key="1">
    <source>
        <dbReference type="EMBL" id="KUG05510.1"/>
    </source>
</evidence>
<dbReference type="AlphaFoldDB" id="A0A0W8EAL3"/>
<organism evidence="1">
    <name type="scientific">hydrocarbon metagenome</name>
    <dbReference type="NCBI Taxonomy" id="938273"/>
    <lineage>
        <taxon>unclassified sequences</taxon>
        <taxon>metagenomes</taxon>
        <taxon>ecological metagenomes</taxon>
    </lineage>
</organism>
<name>A0A0W8EAL3_9ZZZZ</name>
<accession>A0A0W8EAL3</accession>